<protein>
    <submittedName>
        <fullName evidence="2">Uncharacterized protein</fullName>
    </submittedName>
</protein>
<comment type="caution">
    <text evidence="2">The sequence shown here is derived from an EMBL/GenBank/DDBJ whole genome shotgun (WGS) entry which is preliminary data.</text>
</comment>
<keyword evidence="1" id="KW-0812">Transmembrane</keyword>
<evidence type="ECO:0000256" key="1">
    <source>
        <dbReference type="SAM" id="Phobius"/>
    </source>
</evidence>
<keyword evidence="3" id="KW-1185">Reference proteome</keyword>
<name>A0AAW6WDQ5_9FUSO</name>
<proteinExistence type="predicted"/>
<dbReference type="EMBL" id="JAMGTK010000024">
    <property type="protein sequence ID" value="MDK4512811.1"/>
    <property type="molecule type" value="Genomic_DNA"/>
</dbReference>
<keyword evidence="1" id="KW-0472">Membrane</keyword>
<gene>
    <name evidence="2" type="ORF">MWG07_11180</name>
</gene>
<accession>A0AAW6WDQ5</accession>
<feature type="transmembrane region" description="Helical" evidence="1">
    <location>
        <begin position="46"/>
        <end position="71"/>
    </location>
</feature>
<reference evidence="2" key="1">
    <citation type="journal article" date="2022" name="Gene">
        <title>A genome-led study on the pathogenesis of Fusobacterium necrophorum infections.</title>
        <authorList>
            <person name="Thapa G."/>
            <person name="Jayal A."/>
            <person name="Sikazwe E."/>
            <person name="Perry T."/>
            <person name="Mohammed Al Balushi A."/>
            <person name="Livingstone P."/>
        </authorList>
    </citation>
    <scope>NUCLEOTIDE SEQUENCE</scope>
    <source>
        <strain evidence="2">BRON_8</strain>
    </source>
</reference>
<keyword evidence="1" id="KW-1133">Transmembrane helix</keyword>
<evidence type="ECO:0000313" key="2">
    <source>
        <dbReference type="EMBL" id="MDK4512811.1"/>
    </source>
</evidence>
<dbReference type="AlphaFoldDB" id="A0AAW6WDQ5"/>
<reference evidence="2" key="2">
    <citation type="submission" date="2022-04" db="EMBL/GenBank/DDBJ databases">
        <authorList>
            <person name="Livingstone P.G."/>
        </authorList>
    </citation>
    <scope>NUCLEOTIDE SEQUENCE</scope>
    <source>
        <strain evidence="2">BRON_8</strain>
    </source>
</reference>
<dbReference type="Proteomes" id="UP001173223">
    <property type="component" value="Unassembled WGS sequence"/>
</dbReference>
<organism evidence="2 3">
    <name type="scientific">Fusobacterium necrophorum</name>
    <dbReference type="NCBI Taxonomy" id="859"/>
    <lineage>
        <taxon>Bacteria</taxon>
        <taxon>Fusobacteriati</taxon>
        <taxon>Fusobacteriota</taxon>
        <taxon>Fusobacteriia</taxon>
        <taxon>Fusobacteriales</taxon>
        <taxon>Fusobacteriaceae</taxon>
        <taxon>Fusobacterium</taxon>
    </lineage>
</organism>
<feature type="transmembrane region" description="Helical" evidence="1">
    <location>
        <begin position="133"/>
        <end position="150"/>
    </location>
</feature>
<sequence length="153" mass="17608">MKNSVQEDLFLIKLSIDDRKRPGEDREKTGRRPGERECMEKFKKSLAYLVFLNFLNGLGIYLFLTVMQILIYKTTNSVRNISIFIALFTIPKVCFSAILGNIMAKYSMKCMMLFSQLGIAGLCFLCVKSRIEIILSVSFFFSGFFTHFFSDNS</sequence>
<feature type="transmembrane region" description="Helical" evidence="1">
    <location>
        <begin position="83"/>
        <end position="103"/>
    </location>
</feature>
<dbReference type="InterPro" id="IPR036259">
    <property type="entry name" value="MFS_trans_sf"/>
</dbReference>
<evidence type="ECO:0000313" key="3">
    <source>
        <dbReference type="Proteomes" id="UP001173223"/>
    </source>
</evidence>
<dbReference type="RefSeq" id="WP_285049315.1">
    <property type="nucleotide sequence ID" value="NZ_JAMGTK010000024.1"/>
</dbReference>
<dbReference type="SUPFAM" id="SSF103473">
    <property type="entry name" value="MFS general substrate transporter"/>
    <property type="match status" value="1"/>
</dbReference>
<dbReference type="Gene3D" id="1.20.1250.20">
    <property type="entry name" value="MFS general substrate transporter like domains"/>
    <property type="match status" value="1"/>
</dbReference>